<comment type="caution">
    <text evidence="1">The sequence shown here is derived from an EMBL/GenBank/DDBJ whole genome shotgun (WGS) entry which is preliminary data.</text>
</comment>
<sequence length="58" mass="6890">MKTLVRQYKTVKDNNNISGCKRKTFMYEKELDSLYKASPNIQPQFVLSRIMDEDNDED</sequence>
<accession>A0A9D4RXW6</accession>
<evidence type="ECO:0000313" key="1">
    <source>
        <dbReference type="EMBL" id="KAH3883035.1"/>
    </source>
</evidence>
<proteinExistence type="predicted"/>
<dbReference type="AlphaFoldDB" id="A0A9D4RXW6"/>
<reference evidence="1" key="1">
    <citation type="journal article" date="2019" name="bioRxiv">
        <title>The Genome of the Zebra Mussel, Dreissena polymorpha: A Resource for Invasive Species Research.</title>
        <authorList>
            <person name="McCartney M.A."/>
            <person name="Auch B."/>
            <person name="Kono T."/>
            <person name="Mallez S."/>
            <person name="Zhang Y."/>
            <person name="Obille A."/>
            <person name="Becker A."/>
            <person name="Abrahante J.E."/>
            <person name="Garbe J."/>
            <person name="Badalamenti J.P."/>
            <person name="Herman A."/>
            <person name="Mangelson H."/>
            <person name="Liachko I."/>
            <person name="Sullivan S."/>
            <person name="Sone E.D."/>
            <person name="Koren S."/>
            <person name="Silverstein K.A.T."/>
            <person name="Beckman K.B."/>
            <person name="Gohl D.M."/>
        </authorList>
    </citation>
    <scope>NUCLEOTIDE SEQUENCE</scope>
    <source>
        <strain evidence="1">Duluth1</strain>
        <tissue evidence="1">Whole animal</tissue>
    </source>
</reference>
<protein>
    <submittedName>
        <fullName evidence="1">Uncharacterized protein</fullName>
    </submittedName>
</protein>
<evidence type="ECO:0000313" key="2">
    <source>
        <dbReference type="Proteomes" id="UP000828390"/>
    </source>
</evidence>
<name>A0A9D4RXW6_DREPO</name>
<organism evidence="1 2">
    <name type="scientific">Dreissena polymorpha</name>
    <name type="common">Zebra mussel</name>
    <name type="synonym">Mytilus polymorpha</name>
    <dbReference type="NCBI Taxonomy" id="45954"/>
    <lineage>
        <taxon>Eukaryota</taxon>
        <taxon>Metazoa</taxon>
        <taxon>Spiralia</taxon>
        <taxon>Lophotrochozoa</taxon>
        <taxon>Mollusca</taxon>
        <taxon>Bivalvia</taxon>
        <taxon>Autobranchia</taxon>
        <taxon>Heteroconchia</taxon>
        <taxon>Euheterodonta</taxon>
        <taxon>Imparidentia</taxon>
        <taxon>Neoheterodontei</taxon>
        <taxon>Myida</taxon>
        <taxon>Dreissenoidea</taxon>
        <taxon>Dreissenidae</taxon>
        <taxon>Dreissena</taxon>
    </lineage>
</organism>
<dbReference type="Proteomes" id="UP000828390">
    <property type="component" value="Unassembled WGS sequence"/>
</dbReference>
<gene>
    <name evidence="1" type="ORF">DPMN_006983</name>
</gene>
<dbReference type="EMBL" id="JAIWYP010000001">
    <property type="protein sequence ID" value="KAH3883035.1"/>
    <property type="molecule type" value="Genomic_DNA"/>
</dbReference>
<keyword evidence="2" id="KW-1185">Reference proteome</keyword>
<reference evidence="1" key="2">
    <citation type="submission" date="2020-11" db="EMBL/GenBank/DDBJ databases">
        <authorList>
            <person name="McCartney M.A."/>
            <person name="Auch B."/>
            <person name="Kono T."/>
            <person name="Mallez S."/>
            <person name="Becker A."/>
            <person name="Gohl D.M."/>
            <person name="Silverstein K.A.T."/>
            <person name="Koren S."/>
            <person name="Bechman K.B."/>
            <person name="Herman A."/>
            <person name="Abrahante J.E."/>
            <person name="Garbe J."/>
        </authorList>
    </citation>
    <scope>NUCLEOTIDE SEQUENCE</scope>
    <source>
        <strain evidence="1">Duluth1</strain>
        <tissue evidence="1">Whole animal</tissue>
    </source>
</reference>